<proteinExistence type="predicted"/>
<evidence type="ECO:0000313" key="1">
    <source>
        <dbReference type="EMBL" id="SNZ06488.1"/>
    </source>
</evidence>
<dbReference type="EMBL" id="OBEL01000001">
    <property type="protein sequence ID" value="SNZ06488.1"/>
    <property type="molecule type" value="Genomic_DNA"/>
</dbReference>
<dbReference type="PANTHER" id="PTHR31793">
    <property type="entry name" value="4-HYDROXYBENZOYL-COA THIOESTERASE FAMILY MEMBER"/>
    <property type="match status" value="1"/>
</dbReference>
<reference evidence="1 2" key="1">
    <citation type="submission" date="2017-09" db="EMBL/GenBank/DDBJ databases">
        <authorList>
            <person name="Ehlers B."/>
            <person name="Leendertz F.H."/>
        </authorList>
    </citation>
    <scope>NUCLEOTIDE SEQUENCE [LARGE SCALE GENOMIC DNA]</scope>
    <source>
        <strain evidence="1 2">DSM 18289</strain>
    </source>
</reference>
<keyword evidence="1" id="KW-0378">Hydrolase</keyword>
<organism evidence="1 2">
    <name type="scientific">Cohaesibacter gelatinilyticus</name>
    <dbReference type="NCBI Taxonomy" id="372072"/>
    <lineage>
        <taxon>Bacteria</taxon>
        <taxon>Pseudomonadati</taxon>
        <taxon>Pseudomonadota</taxon>
        <taxon>Alphaproteobacteria</taxon>
        <taxon>Hyphomicrobiales</taxon>
        <taxon>Cohaesibacteraceae</taxon>
    </lineage>
</organism>
<dbReference type="InterPro" id="IPR050563">
    <property type="entry name" value="4-hydroxybenzoyl-CoA_TE"/>
</dbReference>
<evidence type="ECO:0000313" key="2">
    <source>
        <dbReference type="Proteomes" id="UP000219439"/>
    </source>
</evidence>
<dbReference type="AlphaFoldDB" id="A0A285NB00"/>
<dbReference type="GO" id="GO:0047617">
    <property type="term" value="F:fatty acyl-CoA hydrolase activity"/>
    <property type="evidence" value="ECO:0007669"/>
    <property type="project" value="TreeGrafter"/>
</dbReference>
<dbReference type="Gene3D" id="3.10.129.10">
    <property type="entry name" value="Hotdog Thioesterase"/>
    <property type="match status" value="1"/>
</dbReference>
<accession>A0A285NB00</accession>
<name>A0A285NB00_9HYPH</name>
<gene>
    <name evidence="1" type="ORF">SAMN06265368_0437</name>
</gene>
<dbReference type="CDD" id="cd00586">
    <property type="entry name" value="4HBT"/>
    <property type="match status" value="1"/>
</dbReference>
<dbReference type="OrthoDB" id="7597365at2"/>
<protein>
    <submittedName>
        <fullName evidence="1">Acyl-CoA thioester hydrolase</fullName>
    </submittedName>
</protein>
<dbReference type="Proteomes" id="UP000219439">
    <property type="component" value="Unassembled WGS sequence"/>
</dbReference>
<keyword evidence="2" id="KW-1185">Reference proteome</keyword>
<dbReference type="SUPFAM" id="SSF54637">
    <property type="entry name" value="Thioesterase/thiol ester dehydrase-isomerase"/>
    <property type="match status" value="1"/>
</dbReference>
<dbReference type="RefSeq" id="WP_097151758.1">
    <property type="nucleotide sequence ID" value="NZ_OBEL01000001.1"/>
</dbReference>
<dbReference type="PANTHER" id="PTHR31793:SF2">
    <property type="entry name" value="BLR1345 PROTEIN"/>
    <property type="match status" value="1"/>
</dbReference>
<dbReference type="InterPro" id="IPR029069">
    <property type="entry name" value="HotDog_dom_sf"/>
</dbReference>
<dbReference type="Pfam" id="PF13279">
    <property type="entry name" value="4HBT_2"/>
    <property type="match status" value="1"/>
</dbReference>
<sequence>MTWLETYRGMVTRPNEDHMGHMNVAFYTGKFDEATWQFFGAIGLTNRYIRSENKGMAALTQTTNYKAEVTAGDLLVIRTRLLDISEKKIRFFHSMENCETGQEVATTELMGVHFDRKARKSCPFPKDILEKGQSLMSQQPT</sequence>